<sequence>SLLFNVMPTDVSRRRFINSTYADGALNRLLTWLLMHASWSNGVSKNMATRAHHDQPRYLRAPPETWAPVDLATWKMGAEMWTPIWHNDGSVSYLSVHGKYLSSNGDGKVYTHEVLDKRG</sequence>
<organism evidence="1 2">
    <name type="scientific">Pristionchus mayeri</name>
    <dbReference type="NCBI Taxonomy" id="1317129"/>
    <lineage>
        <taxon>Eukaryota</taxon>
        <taxon>Metazoa</taxon>
        <taxon>Ecdysozoa</taxon>
        <taxon>Nematoda</taxon>
        <taxon>Chromadorea</taxon>
        <taxon>Rhabditida</taxon>
        <taxon>Rhabditina</taxon>
        <taxon>Diplogasteromorpha</taxon>
        <taxon>Diplogasteroidea</taxon>
        <taxon>Neodiplogasteridae</taxon>
        <taxon>Pristionchus</taxon>
    </lineage>
</organism>
<reference evidence="2" key="1">
    <citation type="submission" date="2022-10" db="EMBL/GenBank/DDBJ databases">
        <title>Genome assembly of Pristionchus species.</title>
        <authorList>
            <person name="Yoshida K."/>
            <person name="Sommer R.J."/>
        </authorList>
    </citation>
    <scope>NUCLEOTIDE SEQUENCE [LARGE SCALE GENOMIC DNA]</scope>
    <source>
        <strain evidence="2">RS5460</strain>
    </source>
</reference>
<gene>
    <name evidence="1" type="ORF">PMAYCL1PPCAC_32086</name>
</gene>
<keyword evidence="2" id="KW-1185">Reference proteome</keyword>
<accession>A0AAN5IFX6</accession>
<dbReference type="Proteomes" id="UP001328107">
    <property type="component" value="Unassembled WGS sequence"/>
</dbReference>
<name>A0AAN5IFX6_9BILA</name>
<feature type="non-terminal residue" evidence="1">
    <location>
        <position position="1"/>
    </location>
</feature>
<evidence type="ECO:0000313" key="1">
    <source>
        <dbReference type="EMBL" id="GMR61891.1"/>
    </source>
</evidence>
<comment type="caution">
    <text evidence="1">The sequence shown here is derived from an EMBL/GenBank/DDBJ whole genome shotgun (WGS) entry which is preliminary data.</text>
</comment>
<evidence type="ECO:0000313" key="2">
    <source>
        <dbReference type="Proteomes" id="UP001328107"/>
    </source>
</evidence>
<dbReference type="SUPFAM" id="SSF50405">
    <property type="entry name" value="Actin-crosslinking proteins"/>
    <property type="match status" value="1"/>
</dbReference>
<protein>
    <submittedName>
        <fullName evidence="1">Uncharacterized protein</fullName>
    </submittedName>
</protein>
<dbReference type="AlphaFoldDB" id="A0AAN5IFX6"/>
<dbReference type="InterPro" id="IPR008999">
    <property type="entry name" value="Actin-crosslinking"/>
</dbReference>
<dbReference type="Gene3D" id="2.80.10.50">
    <property type="match status" value="1"/>
</dbReference>
<proteinExistence type="predicted"/>
<feature type="non-terminal residue" evidence="1">
    <location>
        <position position="119"/>
    </location>
</feature>
<dbReference type="EMBL" id="BTRK01000006">
    <property type="protein sequence ID" value="GMR61891.1"/>
    <property type="molecule type" value="Genomic_DNA"/>
</dbReference>